<dbReference type="InterPro" id="IPR011611">
    <property type="entry name" value="PfkB_dom"/>
</dbReference>
<feature type="compositionally biased region" description="Basic residues" evidence="9">
    <location>
        <begin position="113"/>
        <end position="122"/>
    </location>
</feature>
<comment type="function">
    <text evidence="8">Required for proper chloroplast development, most likely through regulating plastid-encoded polymerase (PEP) dependent chloroplast transcription. Acts as a component of the transcriptionally active plastid chromosome that is required for plastid gene expression.</text>
</comment>
<reference evidence="11 12" key="1">
    <citation type="submission" date="2012-08" db="EMBL/GenBank/DDBJ databases">
        <title>Oryza genome evolution.</title>
        <authorList>
            <person name="Wing R.A."/>
        </authorList>
    </citation>
    <scope>NUCLEOTIDE SEQUENCE</scope>
</reference>
<dbReference type="eggNOG" id="KOG2855">
    <property type="taxonomic scope" value="Eukaryota"/>
</dbReference>
<comment type="subcellular location">
    <subcellularLocation>
        <location evidence="1">Plastid</location>
        <location evidence="1">Chloroplast</location>
    </subcellularLocation>
</comment>
<dbReference type="PANTHER" id="PTHR43085:SF2">
    <property type="entry name" value="FRUCTOKINASE-LIKE 2, CHLOROPLASTIC"/>
    <property type="match status" value="1"/>
</dbReference>
<dbReference type="HOGENOM" id="CLU_023435_0_0_1"/>
<sequence length="581" mass="64740">MASLLLSPRLPCSLPCYCIRNHVHYKPHILGNIMTKPKAKMRLHNRNVSFMAKKSSEDVAEGSSDEEGDDETTKTKKRAPRRGRRKATIEASEGETQDGQVNTEDGSPEETKKIKRRGRKKAATTASSSEEKDKAKEPKKRGRKKVKAVEELSDNEGEDLGEDLVPSNDIQEHISSNDLESKIAALLLEDDDEIANVMPLLCCFGPAKYSFIPSGRPANRLIDHEIHDGMKDMFWSPDEFVRAPGGSSSNVALALAASGGRVEFMGKLGDDDYGQSILHHLNINGVQTRAIKMDPSAYTAMSLMKVTGRGGMKMSCAKPCAEDCFVQNDINPAVLKEAKMFYYNSSALLEPTTRSSLSKAIEVSKRFGGVIFFDVNLPLPLWLSSKETKSLVKEAWEAANIIEITKQELEFLCGIKPSEEFGTKDNDKSKFTHYSPEVVMKLWHENLKVLFVTNGTSKIHYYTKEHDGWVRGTEDAPITPFTGEMSQSGDAIVAALMKMLAINPHLVTDKDYLHSAIKHAITCGVIDQWLLARERGFLPRETEDPTSEHFEARFVTEKEYRTLPGSIQSEDSTQSDLLYVE</sequence>
<evidence type="ECO:0000256" key="2">
    <source>
        <dbReference type="ARBA" id="ARBA00010688"/>
    </source>
</evidence>
<keyword evidence="12" id="KW-1185">Reference proteome</keyword>
<dbReference type="Pfam" id="PF00294">
    <property type="entry name" value="PfkB"/>
    <property type="match status" value="1"/>
</dbReference>
<dbReference type="GO" id="GO:0009658">
    <property type="term" value="P:chloroplast organization"/>
    <property type="evidence" value="ECO:0007669"/>
    <property type="project" value="UniProtKB-ARBA"/>
</dbReference>
<evidence type="ECO:0000256" key="9">
    <source>
        <dbReference type="SAM" id="MobiDB-lite"/>
    </source>
</evidence>
<feature type="compositionally biased region" description="Basic residues" evidence="9">
    <location>
        <begin position="75"/>
        <end position="86"/>
    </location>
</feature>
<evidence type="ECO:0000256" key="8">
    <source>
        <dbReference type="ARBA" id="ARBA00058434"/>
    </source>
</evidence>
<evidence type="ECO:0000256" key="7">
    <source>
        <dbReference type="ARBA" id="ARBA00022946"/>
    </source>
</evidence>
<feature type="compositionally biased region" description="Acidic residues" evidence="9">
    <location>
        <begin position="151"/>
        <end position="162"/>
    </location>
</feature>
<evidence type="ECO:0000256" key="3">
    <source>
        <dbReference type="ARBA" id="ARBA00022528"/>
    </source>
</evidence>
<dbReference type="GO" id="GO:0042644">
    <property type="term" value="C:chloroplast nucleoid"/>
    <property type="evidence" value="ECO:0007669"/>
    <property type="project" value="UniProtKB-ARBA"/>
</dbReference>
<evidence type="ECO:0000256" key="6">
    <source>
        <dbReference type="ARBA" id="ARBA00022777"/>
    </source>
</evidence>
<feature type="compositionally biased region" description="Basic residues" evidence="9">
    <location>
        <begin position="137"/>
        <end position="146"/>
    </location>
</feature>
<evidence type="ECO:0000259" key="10">
    <source>
        <dbReference type="Pfam" id="PF00294"/>
    </source>
</evidence>
<accession>A0A0D9VW72</accession>
<dbReference type="InterPro" id="IPR050306">
    <property type="entry name" value="PfkB_Carbo_kinase"/>
</dbReference>
<proteinExistence type="inferred from homology"/>
<dbReference type="Gene3D" id="3.40.1190.20">
    <property type="match status" value="1"/>
</dbReference>
<dbReference type="InterPro" id="IPR029056">
    <property type="entry name" value="Ribokinase-like"/>
</dbReference>
<evidence type="ECO:0000256" key="1">
    <source>
        <dbReference type="ARBA" id="ARBA00004229"/>
    </source>
</evidence>
<dbReference type="GO" id="GO:0042793">
    <property type="term" value="P:plastid transcription"/>
    <property type="evidence" value="ECO:0007669"/>
    <property type="project" value="TreeGrafter"/>
</dbReference>
<dbReference type="Proteomes" id="UP000032180">
    <property type="component" value="Chromosome 3"/>
</dbReference>
<dbReference type="GO" id="GO:0016301">
    <property type="term" value="F:kinase activity"/>
    <property type="evidence" value="ECO:0007669"/>
    <property type="project" value="UniProtKB-KW"/>
</dbReference>
<dbReference type="Gramene" id="LPERR03G21090.1">
    <property type="protein sequence ID" value="LPERR03G21090.1"/>
    <property type="gene ID" value="LPERR03G21090"/>
</dbReference>
<feature type="compositionally biased region" description="Acidic residues" evidence="9">
    <location>
        <begin position="58"/>
        <end position="70"/>
    </location>
</feature>
<evidence type="ECO:0000256" key="5">
    <source>
        <dbReference type="ARBA" id="ARBA00022679"/>
    </source>
</evidence>
<keyword evidence="7" id="KW-0809">Transit peptide</keyword>
<feature type="domain" description="Carbohydrate kinase PfkB" evidence="10">
    <location>
        <begin position="238"/>
        <end position="500"/>
    </location>
</feature>
<reference evidence="11" key="3">
    <citation type="submission" date="2015-04" db="UniProtKB">
        <authorList>
            <consortium name="EnsemblPlants"/>
        </authorList>
    </citation>
    <scope>IDENTIFICATION</scope>
</reference>
<organism evidence="11 12">
    <name type="scientific">Leersia perrieri</name>
    <dbReference type="NCBI Taxonomy" id="77586"/>
    <lineage>
        <taxon>Eukaryota</taxon>
        <taxon>Viridiplantae</taxon>
        <taxon>Streptophyta</taxon>
        <taxon>Embryophyta</taxon>
        <taxon>Tracheophyta</taxon>
        <taxon>Spermatophyta</taxon>
        <taxon>Magnoliopsida</taxon>
        <taxon>Liliopsida</taxon>
        <taxon>Poales</taxon>
        <taxon>Poaceae</taxon>
        <taxon>BOP clade</taxon>
        <taxon>Oryzoideae</taxon>
        <taxon>Oryzeae</taxon>
        <taxon>Oryzinae</taxon>
        <taxon>Leersia</taxon>
    </lineage>
</organism>
<dbReference type="AlphaFoldDB" id="A0A0D9VW72"/>
<keyword evidence="3" id="KW-0150">Chloroplast</keyword>
<reference evidence="12" key="2">
    <citation type="submission" date="2013-12" db="EMBL/GenBank/DDBJ databases">
        <authorList>
            <person name="Yu Y."/>
            <person name="Lee S."/>
            <person name="de Baynast K."/>
            <person name="Wissotski M."/>
            <person name="Liu L."/>
            <person name="Talag J."/>
            <person name="Goicoechea J."/>
            <person name="Angelova A."/>
            <person name="Jetty R."/>
            <person name="Kudrna D."/>
            <person name="Golser W."/>
            <person name="Rivera L."/>
            <person name="Zhang J."/>
            <person name="Wing R."/>
        </authorList>
    </citation>
    <scope>NUCLEOTIDE SEQUENCE</scope>
</reference>
<dbReference type="EnsemblPlants" id="LPERR03G21090.1">
    <property type="protein sequence ID" value="LPERR03G21090.1"/>
    <property type="gene ID" value="LPERR03G21090"/>
</dbReference>
<name>A0A0D9VW72_9ORYZ</name>
<dbReference type="GO" id="GO:0009662">
    <property type="term" value="P:etioplast organization"/>
    <property type="evidence" value="ECO:0007669"/>
    <property type="project" value="TreeGrafter"/>
</dbReference>
<comment type="similarity">
    <text evidence="2">Belongs to the carbohydrate kinase PfkB family.</text>
</comment>
<evidence type="ECO:0000256" key="4">
    <source>
        <dbReference type="ARBA" id="ARBA00022640"/>
    </source>
</evidence>
<evidence type="ECO:0000313" key="11">
    <source>
        <dbReference type="EnsemblPlants" id="LPERR03G21090.1"/>
    </source>
</evidence>
<dbReference type="STRING" id="77586.A0A0D9VW72"/>
<keyword evidence="6" id="KW-0418">Kinase</keyword>
<keyword evidence="5" id="KW-0808">Transferase</keyword>
<evidence type="ECO:0000313" key="12">
    <source>
        <dbReference type="Proteomes" id="UP000032180"/>
    </source>
</evidence>
<dbReference type="SUPFAM" id="SSF53613">
    <property type="entry name" value="Ribokinase-like"/>
    <property type="match status" value="1"/>
</dbReference>
<dbReference type="CDD" id="cd01167">
    <property type="entry name" value="bac_FRK"/>
    <property type="match status" value="1"/>
</dbReference>
<dbReference type="FunFam" id="3.40.1190.20:FF:000021">
    <property type="entry name" value="Fructokinase-like 2, chloroplastic"/>
    <property type="match status" value="1"/>
</dbReference>
<keyword evidence="4" id="KW-0934">Plastid</keyword>
<dbReference type="PANTHER" id="PTHR43085">
    <property type="entry name" value="HEXOKINASE FAMILY MEMBER"/>
    <property type="match status" value="1"/>
</dbReference>
<protein>
    <recommendedName>
        <fullName evidence="10">Carbohydrate kinase PfkB domain-containing protein</fullName>
    </recommendedName>
</protein>
<feature type="region of interest" description="Disordered" evidence="9">
    <location>
        <begin position="52"/>
        <end position="164"/>
    </location>
</feature>